<dbReference type="GO" id="GO:0005737">
    <property type="term" value="C:cytoplasm"/>
    <property type="evidence" value="ECO:0007669"/>
    <property type="project" value="UniProtKB-SubCell"/>
</dbReference>
<evidence type="ECO:0000256" key="5">
    <source>
        <dbReference type="ARBA" id="ARBA00023054"/>
    </source>
</evidence>
<sequence length="172" mass="20069">MLSPLDIQKKEFRRAFRGYSNEEVDSFLDRINQDYEEVYRENQVLKEKLAQAEQNMARYREIEEVLKNTMVMAQKNAEELQRNAEKEAGFLLERARSEAGQLIREAEERVKELDREYRRLKKEAQVFLVRLRASLQAQIELLSHEEETIGVAHEKSSADPVAPDPESKSAAD</sequence>
<proteinExistence type="inferred from homology"/>
<dbReference type="InterPro" id="IPR007793">
    <property type="entry name" value="DivIVA_fam"/>
</dbReference>
<comment type="similarity">
    <text evidence="2">Belongs to the DivIVA family.</text>
</comment>
<gene>
    <name evidence="9" type="ORF">XD97_0142</name>
</gene>
<dbReference type="EMBL" id="LGGS01000023">
    <property type="protein sequence ID" value="KUK83599.1"/>
    <property type="molecule type" value="Genomic_DNA"/>
</dbReference>
<evidence type="ECO:0000256" key="8">
    <source>
        <dbReference type="SAM" id="MobiDB-lite"/>
    </source>
</evidence>
<reference evidence="10" key="1">
    <citation type="journal article" date="2015" name="MBio">
        <title>Genome-Resolved Metagenomic Analysis Reveals Roles for Candidate Phyla and Other Microbial Community Members in Biogeochemical Transformations in Oil Reservoirs.</title>
        <authorList>
            <person name="Hu P."/>
            <person name="Tom L."/>
            <person name="Singh A."/>
            <person name="Thomas B.C."/>
            <person name="Baker B.J."/>
            <person name="Piceno Y.M."/>
            <person name="Andersen G.L."/>
            <person name="Banfield J.F."/>
        </authorList>
    </citation>
    <scope>NUCLEOTIDE SEQUENCE [LARGE SCALE GENOMIC DNA]</scope>
</reference>
<protein>
    <submittedName>
        <fullName evidence="9">Cell division initiation protein</fullName>
    </submittedName>
</protein>
<name>A0A101HVK5_9FIRM</name>
<dbReference type="PANTHER" id="PTHR35794">
    <property type="entry name" value="CELL DIVISION PROTEIN DIVIVA"/>
    <property type="match status" value="1"/>
</dbReference>
<comment type="caution">
    <text evidence="9">The sequence shown here is derived from an EMBL/GenBank/DDBJ whole genome shotgun (WGS) entry which is preliminary data.</text>
</comment>
<feature type="coiled-coil region" evidence="7">
    <location>
        <begin position="28"/>
        <end position="130"/>
    </location>
</feature>
<dbReference type="AlphaFoldDB" id="A0A101HVK5"/>
<feature type="region of interest" description="Disordered" evidence="8">
    <location>
        <begin position="150"/>
        <end position="172"/>
    </location>
</feature>
<dbReference type="PATRIC" id="fig|110500.4.peg.385"/>
<dbReference type="Gene3D" id="6.10.250.660">
    <property type="match status" value="1"/>
</dbReference>
<keyword evidence="5 7" id="KW-0175">Coiled coil</keyword>
<evidence type="ECO:0000256" key="7">
    <source>
        <dbReference type="SAM" id="Coils"/>
    </source>
</evidence>
<evidence type="ECO:0000313" key="10">
    <source>
        <dbReference type="Proteomes" id="UP000054705"/>
    </source>
</evidence>
<evidence type="ECO:0000256" key="4">
    <source>
        <dbReference type="ARBA" id="ARBA00022618"/>
    </source>
</evidence>
<dbReference type="Proteomes" id="UP000054705">
    <property type="component" value="Unassembled WGS sequence"/>
</dbReference>
<evidence type="ECO:0000313" key="9">
    <source>
        <dbReference type="EMBL" id="KUK83599.1"/>
    </source>
</evidence>
<comment type="subcellular location">
    <subcellularLocation>
        <location evidence="1">Cytoplasm</location>
    </subcellularLocation>
</comment>
<dbReference type="GO" id="GO:0051301">
    <property type="term" value="P:cell division"/>
    <property type="evidence" value="ECO:0007669"/>
    <property type="project" value="UniProtKB-KW"/>
</dbReference>
<organism evidence="9 10">
    <name type="scientific">Pelotomaculum thermopropionicum</name>
    <dbReference type="NCBI Taxonomy" id="110500"/>
    <lineage>
        <taxon>Bacteria</taxon>
        <taxon>Bacillati</taxon>
        <taxon>Bacillota</taxon>
        <taxon>Clostridia</taxon>
        <taxon>Eubacteriales</taxon>
        <taxon>Desulfotomaculaceae</taxon>
        <taxon>Pelotomaculum</taxon>
    </lineage>
</organism>
<evidence type="ECO:0000256" key="6">
    <source>
        <dbReference type="ARBA" id="ARBA00023306"/>
    </source>
</evidence>
<dbReference type="NCBIfam" id="TIGR03544">
    <property type="entry name" value="DivI1A_domain"/>
    <property type="match status" value="1"/>
</dbReference>
<keyword evidence="6" id="KW-0131">Cell cycle</keyword>
<evidence type="ECO:0000256" key="2">
    <source>
        <dbReference type="ARBA" id="ARBA00009008"/>
    </source>
</evidence>
<keyword evidence="4 9" id="KW-0132">Cell division</keyword>
<dbReference type="InterPro" id="IPR019933">
    <property type="entry name" value="DivIVA_domain"/>
</dbReference>
<evidence type="ECO:0000256" key="3">
    <source>
        <dbReference type="ARBA" id="ARBA00022490"/>
    </source>
</evidence>
<evidence type="ECO:0000256" key="1">
    <source>
        <dbReference type="ARBA" id="ARBA00004496"/>
    </source>
</evidence>
<accession>A0A101HVK5</accession>
<dbReference type="Pfam" id="PF05103">
    <property type="entry name" value="DivIVA"/>
    <property type="match status" value="1"/>
</dbReference>
<keyword evidence="3" id="KW-0963">Cytoplasm</keyword>
<dbReference type="PANTHER" id="PTHR35794:SF2">
    <property type="entry name" value="CELL DIVISION PROTEIN DIVIVA"/>
    <property type="match status" value="1"/>
</dbReference>